<organism evidence="3 4">
    <name type="scientific">Quercus suber</name>
    <name type="common">Cork oak</name>
    <dbReference type="NCBI Taxonomy" id="58331"/>
    <lineage>
        <taxon>Eukaryota</taxon>
        <taxon>Viridiplantae</taxon>
        <taxon>Streptophyta</taxon>
        <taxon>Embryophyta</taxon>
        <taxon>Tracheophyta</taxon>
        <taxon>Spermatophyta</taxon>
        <taxon>Magnoliopsida</taxon>
        <taxon>eudicotyledons</taxon>
        <taxon>Gunneridae</taxon>
        <taxon>Pentapetalae</taxon>
        <taxon>rosids</taxon>
        <taxon>fabids</taxon>
        <taxon>Fagales</taxon>
        <taxon>Fagaceae</taxon>
        <taxon>Quercus</taxon>
    </lineage>
</organism>
<gene>
    <name evidence="3" type="primary">ISA1_1</name>
    <name evidence="3" type="ORF">CFP56_006234</name>
</gene>
<dbReference type="InterPro" id="IPR004193">
    <property type="entry name" value="Glyco_hydro_13_N"/>
</dbReference>
<dbReference type="InterPro" id="IPR044505">
    <property type="entry name" value="GlgX_Isoamylase_N_E_set"/>
</dbReference>
<evidence type="ECO:0000313" key="4">
    <source>
        <dbReference type="Proteomes" id="UP000237347"/>
    </source>
</evidence>
<dbReference type="Gene3D" id="2.60.40.10">
    <property type="entry name" value="Immunoglobulins"/>
    <property type="match status" value="1"/>
</dbReference>
<proteinExistence type="inferred from homology"/>
<evidence type="ECO:0000259" key="2">
    <source>
        <dbReference type="Pfam" id="PF02922"/>
    </source>
</evidence>
<dbReference type="GO" id="GO:0004553">
    <property type="term" value="F:hydrolase activity, hydrolyzing O-glycosyl compounds"/>
    <property type="evidence" value="ECO:0007669"/>
    <property type="project" value="InterPro"/>
</dbReference>
<reference evidence="3 4" key="1">
    <citation type="journal article" date="2018" name="Sci. Data">
        <title>The draft genome sequence of cork oak.</title>
        <authorList>
            <person name="Ramos A.M."/>
            <person name="Usie A."/>
            <person name="Barbosa P."/>
            <person name="Barros P.M."/>
            <person name="Capote T."/>
            <person name="Chaves I."/>
            <person name="Simoes F."/>
            <person name="Abreu I."/>
            <person name="Carrasquinho I."/>
            <person name="Faro C."/>
            <person name="Guimaraes J.B."/>
            <person name="Mendonca D."/>
            <person name="Nobrega F."/>
            <person name="Rodrigues L."/>
            <person name="Saibo N.J.M."/>
            <person name="Varela M.C."/>
            <person name="Egas C."/>
            <person name="Matos J."/>
            <person name="Miguel C.M."/>
            <person name="Oliveira M.M."/>
            <person name="Ricardo C.P."/>
            <person name="Goncalves S."/>
        </authorList>
    </citation>
    <scope>NUCLEOTIDE SEQUENCE [LARGE SCALE GENOMIC DNA]</scope>
    <source>
        <strain evidence="4">cv. HL8</strain>
    </source>
</reference>
<dbReference type="InterPro" id="IPR013783">
    <property type="entry name" value="Ig-like_fold"/>
</dbReference>
<name>A0AAW0LA77_QUESU</name>
<dbReference type="AlphaFoldDB" id="A0AAW0LA77"/>
<evidence type="ECO:0000313" key="3">
    <source>
        <dbReference type="EMBL" id="KAK7847763.1"/>
    </source>
</evidence>
<dbReference type="CDD" id="cd02856">
    <property type="entry name" value="E_set_GDE_Isoamylase_N"/>
    <property type="match status" value="1"/>
</dbReference>
<comment type="similarity">
    <text evidence="1">Belongs to the glycosyl hydrolase 13 family.</text>
</comment>
<feature type="domain" description="Glycoside hydrolase family 13 N-terminal" evidence="2">
    <location>
        <begin position="89"/>
        <end position="144"/>
    </location>
</feature>
<dbReference type="PANTHER" id="PTHR43002">
    <property type="entry name" value="GLYCOGEN DEBRANCHING ENZYME"/>
    <property type="match status" value="1"/>
</dbReference>
<protein>
    <submittedName>
        <fullName evidence="3">Isoamylase 1</fullName>
    </submittedName>
</protein>
<dbReference type="Proteomes" id="UP000237347">
    <property type="component" value="Unassembled WGS sequence"/>
</dbReference>
<dbReference type="GO" id="GO:0005975">
    <property type="term" value="P:carbohydrate metabolic process"/>
    <property type="evidence" value="ECO:0007669"/>
    <property type="project" value="InterPro"/>
</dbReference>
<dbReference type="InterPro" id="IPR014756">
    <property type="entry name" value="Ig_E-set"/>
</dbReference>
<accession>A0AAW0LA77</accession>
<dbReference type="SUPFAM" id="SSF81296">
    <property type="entry name" value="E set domains"/>
    <property type="match status" value="1"/>
</dbReference>
<comment type="caution">
    <text evidence="3">The sequence shown here is derived from an EMBL/GenBank/DDBJ whole genome shotgun (WGS) entry which is preliminary data.</text>
</comment>
<sequence>MNARRESGGGGAEIDTTVAVKEKPKLKRFEVYRGSSMPFGATARDDQLFETMILFLRVIDQTYESLSLIVCGACITNFSHLPLQNKVTEQISLDPLTNKIGDVWHVFLTGDFKDMLYGYKFDGKFIPDEGLYYDSSRILLDPYAKAIISRGEFGTLGADGNC</sequence>
<dbReference type="EMBL" id="PKMF04000136">
    <property type="protein sequence ID" value="KAK7847763.1"/>
    <property type="molecule type" value="Genomic_DNA"/>
</dbReference>
<evidence type="ECO:0000256" key="1">
    <source>
        <dbReference type="ARBA" id="ARBA00008061"/>
    </source>
</evidence>
<dbReference type="Pfam" id="PF02922">
    <property type="entry name" value="CBM_48"/>
    <property type="match status" value="1"/>
</dbReference>
<keyword evidence="4" id="KW-1185">Reference proteome</keyword>